<dbReference type="RefSeq" id="XP_007387665.1">
    <property type="nucleotide sequence ID" value="XM_007387603.1"/>
</dbReference>
<accession>R7S5L1</accession>
<dbReference type="KEGG" id="psq:PUNSTDRAFT_137947"/>
<evidence type="ECO:0000313" key="2">
    <source>
        <dbReference type="EMBL" id="EIN05262.1"/>
    </source>
</evidence>
<evidence type="ECO:0000313" key="3">
    <source>
        <dbReference type="Proteomes" id="UP000054196"/>
    </source>
</evidence>
<dbReference type="AlphaFoldDB" id="R7S5L1"/>
<dbReference type="Pfam" id="PF12770">
    <property type="entry name" value="CHAT"/>
    <property type="match status" value="1"/>
</dbReference>
<dbReference type="HOGENOM" id="CLU_001305_5_1_1"/>
<dbReference type="Proteomes" id="UP000054196">
    <property type="component" value="Unassembled WGS sequence"/>
</dbReference>
<dbReference type="Gene3D" id="1.25.40.10">
    <property type="entry name" value="Tetratricopeptide repeat domain"/>
    <property type="match status" value="1"/>
</dbReference>
<dbReference type="InterPro" id="IPR024983">
    <property type="entry name" value="CHAT_dom"/>
</dbReference>
<dbReference type="OrthoDB" id="9991317at2759"/>
<gene>
    <name evidence="2" type="ORF">PUNSTDRAFT_137947</name>
</gene>
<proteinExistence type="predicted"/>
<reference evidence="3" key="1">
    <citation type="journal article" date="2012" name="Science">
        <title>The Paleozoic origin of enzymatic lignin decomposition reconstructed from 31 fungal genomes.</title>
        <authorList>
            <person name="Floudas D."/>
            <person name="Binder M."/>
            <person name="Riley R."/>
            <person name="Barry K."/>
            <person name="Blanchette R.A."/>
            <person name="Henrissat B."/>
            <person name="Martinez A.T."/>
            <person name="Otillar R."/>
            <person name="Spatafora J.W."/>
            <person name="Yadav J.S."/>
            <person name="Aerts A."/>
            <person name="Benoit I."/>
            <person name="Boyd A."/>
            <person name="Carlson A."/>
            <person name="Copeland A."/>
            <person name="Coutinho P.M."/>
            <person name="de Vries R.P."/>
            <person name="Ferreira P."/>
            <person name="Findley K."/>
            <person name="Foster B."/>
            <person name="Gaskell J."/>
            <person name="Glotzer D."/>
            <person name="Gorecki P."/>
            <person name="Heitman J."/>
            <person name="Hesse C."/>
            <person name="Hori C."/>
            <person name="Igarashi K."/>
            <person name="Jurgens J.A."/>
            <person name="Kallen N."/>
            <person name="Kersten P."/>
            <person name="Kohler A."/>
            <person name="Kuees U."/>
            <person name="Kumar T.K.A."/>
            <person name="Kuo A."/>
            <person name="LaButti K."/>
            <person name="Larrondo L.F."/>
            <person name="Lindquist E."/>
            <person name="Ling A."/>
            <person name="Lombard V."/>
            <person name="Lucas S."/>
            <person name="Lundell T."/>
            <person name="Martin R."/>
            <person name="McLaughlin D.J."/>
            <person name="Morgenstern I."/>
            <person name="Morin E."/>
            <person name="Murat C."/>
            <person name="Nagy L.G."/>
            <person name="Nolan M."/>
            <person name="Ohm R.A."/>
            <person name="Patyshakuliyeva A."/>
            <person name="Rokas A."/>
            <person name="Ruiz-Duenas F.J."/>
            <person name="Sabat G."/>
            <person name="Salamov A."/>
            <person name="Samejima M."/>
            <person name="Schmutz J."/>
            <person name="Slot J.C."/>
            <person name="St John F."/>
            <person name="Stenlid J."/>
            <person name="Sun H."/>
            <person name="Sun S."/>
            <person name="Syed K."/>
            <person name="Tsang A."/>
            <person name="Wiebenga A."/>
            <person name="Young D."/>
            <person name="Pisabarro A."/>
            <person name="Eastwood D.C."/>
            <person name="Martin F."/>
            <person name="Cullen D."/>
            <person name="Grigoriev I.V."/>
            <person name="Hibbett D.S."/>
        </authorList>
    </citation>
    <scope>NUCLEOTIDE SEQUENCE [LARGE SCALE GENOMIC DNA]</scope>
    <source>
        <strain evidence="3">HHB-11173 SS5</strain>
    </source>
</reference>
<dbReference type="eggNOG" id="KOG4626">
    <property type="taxonomic scope" value="Eukaryota"/>
</dbReference>
<organism evidence="2 3">
    <name type="scientific">Punctularia strigosozonata (strain HHB-11173)</name>
    <name type="common">White-rot fungus</name>
    <dbReference type="NCBI Taxonomy" id="741275"/>
    <lineage>
        <taxon>Eukaryota</taxon>
        <taxon>Fungi</taxon>
        <taxon>Dikarya</taxon>
        <taxon>Basidiomycota</taxon>
        <taxon>Agaricomycotina</taxon>
        <taxon>Agaricomycetes</taxon>
        <taxon>Corticiales</taxon>
        <taxon>Punctulariaceae</taxon>
        <taxon>Punctularia</taxon>
    </lineage>
</organism>
<dbReference type="InterPro" id="IPR011990">
    <property type="entry name" value="TPR-like_helical_dom_sf"/>
</dbReference>
<protein>
    <recommendedName>
        <fullName evidence="1">CHAT domain-containing protein</fullName>
    </recommendedName>
</protein>
<name>R7S5L1_PUNST</name>
<dbReference type="GeneID" id="18879955"/>
<dbReference type="EMBL" id="JH687551">
    <property type="protein sequence ID" value="EIN05262.1"/>
    <property type="molecule type" value="Genomic_DNA"/>
</dbReference>
<keyword evidence="3" id="KW-1185">Reference proteome</keyword>
<evidence type="ECO:0000259" key="1">
    <source>
        <dbReference type="Pfam" id="PF12770"/>
    </source>
</evidence>
<feature type="domain" description="CHAT" evidence="1">
    <location>
        <begin position="631"/>
        <end position="876"/>
    </location>
</feature>
<sequence length="877" mass="97674">MLRSLYRKTLRSGAINELNKAIELGLNTLKEVSGAGMGRVERLSVVADLLDLRHQLAPSDGRDLEKSVTLIREALQQCPPNHTRYWMYVSSLALKLHLQYNWTGEISRLEESIQLGRSTIDSMPTTHPQRFIPAHNMAHSLMLRFNETRQISDLDEAIKWDRRALASCGTSPVFYPDISAQAVSRLCMLFDARGSFEALEEAITLGNTVLDTMVSDHAERGDVILELSKALLRRGRHQENIADIDRSISELARIKEVMLQRTEGPKLLSTLADCHIVRFRFNRSEKDANDALEIITGLLDTLHPGRPERFQCLVGAAELHMELGTSYRSIQAALSHLVDALSDEHRDVRSRIEGARRILDIAVSQYQDIVSSEVAAHRQLLDIFTLVVGLLPRVAFFDLHLHTRLQSLAIGQSIALTGASHALIIGSSQKALEILEQGRAVFWTHALRLRSPFEAAPKELRERLLILARQLEKVHDKSSTGENPGAVEAEIARRRGHIEEFNALLNQVRKQPGLNRFLLHDEFTTLRKASERGPVVVLVSSALGCHAILLKQGGDCVSIPIERLPDTWLAHSGTEWRSIIVEARAEMRDCRKMQKSKIPKARRAGAEEILRQLWIEVVRPVIKALGLEPSEAGAGGERCSDYVVSSYIPTVGSLLAARNAYSPILKDDVHALVAATPRSSMSQWSDLINTREEARTIRAVLPSESIIELSPADDACIEGGNGITTETLLKLLPQTNILHLACHGHQDLENPLQSGFILRDEKLTIERLMPVPLPRAFMAFLSACETAKGDFNQPDQVVHLAAAMFFAGFKSVIATLWSMADADGPEIARSVYQKIFSSKLDHIDPDDIAYALDEAVTNLRTVQPEPLRWAPYIHLGI</sequence>